<dbReference type="PANTHER" id="PTHR32439">
    <property type="entry name" value="FERREDOXIN--NITRITE REDUCTASE, CHLOROPLASTIC"/>
    <property type="match status" value="1"/>
</dbReference>
<sequence length="422" mass="47181">VANGRLDTKNWIPNLGSVGVLKIDGPEVANFEDQVKLFQAGEKDEVEFLRFRLRQGVYGQRQPDSQMIRVKIPFGGLTAAQMDILGEAAAKYAPLKKGHITTRENVQYHHVPLGETTDLLRMLGDAGLSTREACGNTVRNVVAAPSAGVSKDEAFDVTPYAAAYARYFLRHPTTQNMPRKSKTAFSGSEKDEAMVLMHDVGMVARVQNGRRGFKIVLGGGLSTSPMMAQTLREFVPVEDFIKHCEAALRVFNRQDEERKSIAKARIKFTIARLGIDKFRQMVDDELKLEWAKKEIDIESLMFVDDEEADAPSVAYGGITEPVDDVAFDDWKRTNVVAQRQDGFSMVYVRVERGDVYANQWSQLADVARKFAAGRARLDQQQNLVYRWVRTESLYDVYTALGLIGFSVAGRETIRDVVTCPGT</sequence>
<dbReference type="GO" id="GO:0020037">
    <property type="term" value="F:heme binding"/>
    <property type="evidence" value="ECO:0007669"/>
    <property type="project" value="InterPro"/>
</dbReference>
<dbReference type="SUPFAM" id="SSF55124">
    <property type="entry name" value="Nitrite/Sulfite reductase N-terminal domain-like"/>
    <property type="match status" value="2"/>
</dbReference>
<evidence type="ECO:0008006" key="10">
    <source>
        <dbReference type="Google" id="ProtNLM"/>
    </source>
</evidence>
<dbReference type="Pfam" id="PF01077">
    <property type="entry name" value="NIR_SIR"/>
    <property type="match status" value="1"/>
</dbReference>
<dbReference type="Gene3D" id="3.30.413.10">
    <property type="entry name" value="Sulfite Reductase Hemoprotein, domain 1"/>
    <property type="match status" value="1"/>
</dbReference>
<accession>A0A382GQY5</accession>
<feature type="domain" description="Nitrite/sulphite reductase 4Fe-4S" evidence="7">
    <location>
        <begin position="134"/>
        <end position="287"/>
    </location>
</feature>
<dbReference type="InterPro" id="IPR045854">
    <property type="entry name" value="NO2/SO3_Rdtase_4Fe4S_sf"/>
</dbReference>
<keyword evidence="4" id="KW-0560">Oxidoreductase</keyword>
<evidence type="ECO:0000256" key="5">
    <source>
        <dbReference type="ARBA" id="ARBA00023004"/>
    </source>
</evidence>
<feature type="non-terminal residue" evidence="9">
    <location>
        <position position="1"/>
    </location>
</feature>
<feature type="domain" description="Nitrite/Sulfite reductase ferredoxin-like" evidence="8">
    <location>
        <begin position="337"/>
        <end position="400"/>
    </location>
</feature>
<dbReference type="EMBL" id="UINC01056714">
    <property type="protein sequence ID" value="SVB77067.1"/>
    <property type="molecule type" value="Genomic_DNA"/>
</dbReference>
<proteinExistence type="predicted"/>
<evidence type="ECO:0000313" key="9">
    <source>
        <dbReference type="EMBL" id="SVB77067.1"/>
    </source>
</evidence>
<dbReference type="PANTHER" id="PTHR32439:SF9">
    <property type="entry name" value="BLR3264 PROTEIN"/>
    <property type="match status" value="1"/>
</dbReference>
<evidence type="ECO:0000256" key="3">
    <source>
        <dbReference type="ARBA" id="ARBA00022723"/>
    </source>
</evidence>
<evidence type="ECO:0000259" key="7">
    <source>
        <dbReference type="Pfam" id="PF01077"/>
    </source>
</evidence>
<keyword evidence="1" id="KW-0004">4Fe-4S</keyword>
<keyword evidence="6" id="KW-0411">Iron-sulfur</keyword>
<dbReference type="InterPro" id="IPR005117">
    <property type="entry name" value="NiRdtase/SiRdtase_haem-b_fer"/>
</dbReference>
<dbReference type="AlphaFoldDB" id="A0A382GQY5"/>
<dbReference type="InterPro" id="IPR051329">
    <property type="entry name" value="NIR_SIR_4Fe-4S"/>
</dbReference>
<feature type="domain" description="Nitrite/Sulfite reductase ferredoxin-like" evidence="8">
    <location>
        <begin position="58"/>
        <end position="124"/>
    </location>
</feature>
<evidence type="ECO:0000256" key="4">
    <source>
        <dbReference type="ARBA" id="ARBA00023002"/>
    </source>
</evidence>
<keyword evidence="3" id="KW-0479">Metal-binding</keyword>
<evidence type="ECO:0000256" key="1">
    <source>
        <dbReference type="ARBA" id="ARBA00022485"/>
    </source>
</evidence>
<gene>
    <name evidence="9" type="ORF">METZ01_LOCUS229921</name>
</gene>
<dbReference type="Gene3D" id="3.90.480.10">
    <property type="entry name" value="Sulfite Reductase Hemoprotein,Domain 2"/>
    <property type="match status" value="1"/>
</dbReference>
<evidence type="ECO:0000256" key="2">
    <source>
        <dbReference type="ARBA" id="ARBA00022617"/>
    </source>
</evidence>
<dbReference type="InterPro" id="IPR036136">
    <property type="entry name" value="Nit/Sulf_reduc_fer-like_dom_sf"/>
</dbReference>
<keyword evidence="2" id="KW-0349">Heme</keyword>
<dbReference type="GO" id="GO:0016491">
    <property type="term" value="F:oxidoreductase activity"/>
    <property type="evidence" value="ECO:0007669"/>
    <property type="project" value="UniProtKB-KW"/>
</dbReference>
<keyword evidence="5" id="KW-0408">Iron</keyword>
<dbReference type="GO" id="GO:0051539">
    <property type="term" value="F:4 iron, 4 sulfur cluster binding"/>
    <property type="evidence" value="ECO:0007669"/>
    <property type="project" value="UniProtKB-KW"/>
</dbReference>
<reference evidence="9" key="1">
    <citation type="submission" date="2018-05" db="EMBL/GenBank/DDBJ databases">
        <authorList>
            <person name="Lanie J.A."/>
            <person name="Ng W.-L."/>
            <person name="Kazmierczak K.M."/>
            <person name="Andrzejewski T.M."/>
            <person name="Davidsen T.M."/>
            <person name="Wayne K.J."/>
            <person name="Tettelin H."/>
            <person name="Glass J.I."/>
            <person name="Rusch D."/>
            <person name="Podicherti R."/>
            <person name="Tsui H.-C.T."/>
            <person name="Winkler M.E."/>
        </authorList>
    </citation>
    <scope>NUCLEOTIDE SEQUENCE</scope>
</reference>
<organism evidence="9">
    <name type="scientific">marine metagenome</name>
    <dbReference type="NCBI Taxonomy" id="408172"/>
    <lineage>
        <taxon>unclassified sequences</taxon>
        <taxon>metagenomes</taxon>
        <taxon>ecological metagenomes</taxon>
    </lineage>
</organism>
<dbReference type="SUPFAM" id="SSF56014">
    <property type="entry name" value="Nitrite and sulphite reductase 4Fe-4S domain-like"/>
    <property type="match status" value="1"/>
</dbReference>
<evidence type="ECO:0000256" key="6">
    <source>
        <dbReference type="ARBA" id="ARBA00023014"/>
    </source>
</evidence>
<dbReference type="InterPro" id="IPR006067">
    <property type="entry name" value="NO2/SO3_Rdtase_4Fe4S_dom"/>
</dbReference>
<protein>
    <recommendedName>
        <fullName evidence="10">Nitrite/Sulfite reductase ferredoxin-like domain-containing protein</fullName>
    </recommendedName>
</protein>
<evidence type="ECO:0000259" key="8">
    <source>
        <dbReference type="Pfam" id="PF03460"/>
    </source>
</evidence>
<dbReference type="GO" id="GO:0046872">
    <property type="term" value="F:metal ion binding"/>
    <property type="evidence" value="ECO:0007669"/>
    <property type="project" value="UniProtKB-KW"/>
</dbReference>
<feature type="non-terminal residue" evidence="9">
    <location>
        <position position="422"/>
    </location>
</feature>
<dbReference type="Pfam" id="PF03460">
    <property type="entry name" value="NIR_SIR_ferr"/>
    <property type="match status" value="2"/>
</dbReference>
<name>A0A382GQY5_9ZZZZ</name>